<evidence type="ECO:0000313" key="5">
    <source>
        <dbReference type="Proteomes" id="UP000799777"/>
    </source>
</evidence>
<keyword evidence="3" id="KW-0472">Membrane</keyword>
<name>A0A9P4LRU0_9PLEO</name>
<feature type="region of interest" description="Disordered" evidence="2">
    <location>
        <begin position="147"/>
        <end position="169"/>
    </location>
</feature>
<keyword evidence="3" id="KW-0812">Transmembrane</keyword>
<keyword evidence="1" id="KW-0175">Coiled coil</keyword>
<dbReference type="Proteomes" id="UP000799777">
    <property type="component" value="Unassembled WGS sequence"/>
</dbReference>
<evidence type="ECO:0000256" key="3">
    <source>
        <dbReference type="SAM" id="Phobius"/>
    </source>
</evidence>
<evidence type="ECO:0000256" key="2">
    <source>
        <dbReference type="SAM" id="MobiDB-lite"/>
    </source>
</evidence>
<feature type="coiled-coil region" evidence="1">
    <location>
        <begin position="341"/>
        <end position="381"/>
    </location>
</feature>
<protein>
    <submittedName>
        <fullName evidence="4">Uncharacterized protein</fullName>
    </submittedName>
</protein>
<organism evidence="4 5">
    <name type="scientific">Setomelanomma holmii</name>
    <dbReference type="NCBI Taxonomy" id="210430"/>
    <lineage>
        <taxon>Eukaryota</taxon>
        <taxon>Fungi</taxon>
        <taxon>Dikarya</taxon>
        <taxon>Ascomycota</taxon>
        <taxon>Pezizomycotina</taxon>
        <taxon>Dothideomycetes</taxon>
        <taxon>Pleosporomycetidae</taxon>
        <taxon>Pleosporales</taxon>
        <taxon>Pleosporineae</taxon>
        <taxon>Phaeosphaeriaceae</taxon>
        <taxon>Setomelanomma</taxon>
    </lineage>
</organism>
<evidence type="ECO:0000313" key="4">
    <source>
        <dbReference type="EMBL" id="KAF2033119.1"/>
    </source>
</evidence>
<keyword evidence="5" id="KW-1185">Reference proteome</keyword>
<keyword evidence="3" id="KW-1133">Transmembrane helix</keyword>
<sequence>MASIVSTSSFVAHSSCSIVYFGLEDNSGWAKRGVYCSASTLYWDPSCAPSTPLSQPNCPDGYPVKWTSSSATACCPSGYSYSVSQYKSIERPVCDSVAVRVESVTNCVTSSAPSIRDWAGRYQAPVIRLGSWPVTSSPVQTGAFVSTPTLKQSPTAGQPQNTGGSQHASNKHMKKSALIGLIIGAIVALAILVVAGFCLLRHKRRRTLLEETHPECLSITPVPYLDAKSELQGTSVVKPGEIRTFDPKKNPPSSPPIHANELAGGAAVSENLRHEINEHASVPQDYPFQLHNQTTEPTIVEADSVFLPSPSQSQYVEMTGPQLPETFVSQTSQQPPPADRIAQLEASQRDLEVKMMRLRHLTALEEEHARTQAELEQLRSL</sequence>
<gene>
    <name evidence="4" type="ORF">EK21DRAFT_86554</name>
</gene>
<feature type="compositionally biased region" description="Polar residues" evidence="2">
    <location>
        <begin position="147"/>
        <end position="168"/>
    </location>
</feature>
<accession>A0A9P4LRU0</accession>
<proteinExistence type="predicted"/>
<reference evidence="4" key="1">
    <citation type="journal article" date="2020" name="Stud. Mycol.">
        <title>101 Dothideomycetes genomes: a test case for predicting lifestyles and emergence of pathogens.</title>
        <authorList>
            <person name="Haridas S."/>
            <person name="Albert R."/>
            <person name="Binder M."/>
            <person name="Bloem J."/>
            <person name="Labutti K."/>
            <person name="Salamov A."/>
            <person name="Andreopoulos B."/>
            <person name="Baker S."/>
            <person name="Barry K."/>
            <person name="Bills G."/>
            <person name="Bluhm B."/>
            <person name="Cannon C."/>
            <person name="Castanera R."/>
            <person name="Culley D."/>
            <person name="Daum C."/>
            <person name="Ezra D."/>
            <person name="Gonzalez J."/>
            <person name="Henrissat B."/>
            <person name="Kuo A."/>
            <person name="Liang C."/>
            <person name="Lipzen A."/>
            <person name="Lutzoni F."/>
            <person name="Magnuson J."/>
            <person name="Mondo S."/>
            <person name="Nolan M."/>
            <person name="Ohm R."/>
            <person name="Pangilinan J."/>
            <person name="Park H.-J."/>
            <person name="Ramirez L."/>
            <person name="Alfaro M."/>
            <person name="Sun H."/>
            <person name="Tritt A."/>
            <person name="Yoshinaga Y."/>
            <person name="Zwiers L.-H."/>
            <person name="Turgeon B."/>
            <person name="Goodwin S."/>
            <person name="Spatafora J."/>
            <person name="Crous P."/>
            <person name="Grigoriev I."/>
        </authorList>
    </citation>
    <scope>NUCLEOTIDE SEQUENCE</scope>
    <source>
        <strain evidence="4">CBS 110217</strain>
    </source>
</reference>
<comment type="caution">
    <text evidence="4">The sequence shown here is derived from an EMBL/GenBank/DDBJ whole genome shotgun (WGS) entry which is preliminary data.</text>
</comment>
<dbReference type="EMBL" id="ML978168">
    <property type="protein sequence ID" value="KAF2033119.1"/>
    <property type="molecule type" value="Genomic_DNA"/>
</dbReference>
<evidence type="ECO:0000256" key="1">
    <source>
        <dbReference type="SAM" id="Coils"/>
    </source>
</evidence>
<feature type="transmembrane region" description="Helical" evidence="3">
    <location>
        <begin position="177"/>
        <end position="200"/>
    </location>
</feature>
<dbReference type="AlphaFoldDB" id="A0A9P4LRU0"/>